<feature type="transmembrane region" description="Helical" evidence="1">
    <location>
        <begin position="146"/>
        <end position="168"/>
    </location>
</feature>
<feature type="transmembrane region" description="Helical" evidence="1">
    <location>
        <begin position="60"/>
        <end position="80"/>
    </location>
</feature>
<proteinExistence type="predicted"/>
<feature type="non-terminal residue" evidence="2">
    <location>
        <position position="347"/>
    </location>
</feature>
<sequence>QQTLRCCSFCHTNLSRVLQVQLSSACPPSCFCSLLSSMASSVAKHIAFSGLNIEYSNSAFVVQSFFFGIYSVLVVLSTRIRLRRGVKTRMDHLLFFGPLLMYTLSTAYWLYSVALSADRIRNFVKDVNSGADYSSDHTPVAKWDPLFNSLVLVNYVCSDAVVVWRAWIIASTESRNYRRFLYIACFFLVLTFFIGVIEFPVHPVPKSSYLTYGTNVLQTMNLTFSLISNLIATAIVAAITFRHRKLCSASFATDNSTKSGRILTLLVESGVLYCMTMVTTMVSGLIRIPAGTLGDLLTPVNIQIAGAYPSIVLLLGSRQHSLNKTTILNLSKIDGIELGVRPEGTMA</sequence>
<gene>
    <name evidence="2" type="ORF">B0H16DRAFT_1762086</name>
</gene>
<feature type="transmembrane region" description="Helical" evidence="1">
    <location>
        <begin position="180"/>
        <end position="202"/>
    </location>
</feature>
<dbReference type="Proteomes" id="UP001215598">
    <property type="component" value="Unassembled WGS sequence"/>
</dbReference>
<evidence type="ECO:0000313" key="2">
    <source>
        <dbReference type="EMBL" id="KAJ7737994.1"/>
    </source>
</evidence>
<evidence type="ECO:0000256" key="1">
    <source>
        <dbReference type="SAM" id="Phobius"/>
    </source>
</evidence>
<protein>
    <submittedName>
        <fullName evidence="2">Uncharacterized protein</fullName>
    </submittedName>
</protein>
<dbReference type="EMBL" id="JARKIB010000114">
    <property type="protein sequence ID" value="KAJ7737994.1"/>
    <property type="molecule type" value="Genomic_DNA"/>
</dbReference>
<dbReference type="AlphaFoldDB" id="A0AAD7I9V3"/>
<accession>A0AAD7I9V3</accession>
<keyword evidence="1" id="KW-1133">Transmembrane helix</keyword>
<comment type="caution">
    <text evidence="2">The sequence shown here is derived from an EMBL/GenBank/DDBJ whole genome shotgun (WGS) entry which is preliminary data.</text>
</comment>
<name>A0AAD7I9V3_9AGAR</name>
<reference evidence="2" key="1">
    <citation type="submission" date="2023-03" db="EMBL/GenBank/DDBJ databases">
        <title>Massive genome expansion in bonnet fungi (Mycena s.s.) driven by repeated elements and novel gene families across ecological guilds.</title>
        <authorList>
            <consortium name="Lawrence Berkeley National Laboratory"/>
            <person name="Harder C.B."/>
            <person name="Miyauchi S."/>
            <person name="Viragh M."/>
            <person name="Kuo A."/>
            <person name="Thoen E."/>
            <person name="Andreopoulos B."/>
            <person name="Lu D."/>
            <person name="Skrede I."/>
            <person name="Drula E."/>
            <person name="Henrissat B."/>
            <person name="Morin E."/>
            <person name="Kohler A."/>
            <person name="Barry K."/>
            <person name="LaButti K."/>
            <person name="Morin E."/>
            <person name="Salamov A."/>
            <person name="Lipzen A."/>
            <person name="Mereny Z."/>
            <person name="Hegedus B."/>
            <person name="Baldrian P."/>
            <person name="Stursova M."/>
            <person name="Weitz H."/>
            <person name="Taylor A."/>
            <person name="Grigoriev I.V."/>
            <person name="Nagy L.G."/>
            <person name="Martin F."/>
            <person name="Kauserud H."/>
        </authorList>
    </citation>
    <scope>NUCLEOTIDE SEQUENCE</scope>
    <source>
        <strain evidence="2">CBHHK182m</strain>
    </source>
</reference>
<feature type="transmembrane region" description="Helical" evidence="1">
    <location>
        <begin position="92"/>
        <end position="111"/>
    </location>
</feature>
<feature type="transmembrane region" description="Helical" evidence="1">
    <location>
        <begin position="262"/>
        <end position="290"/>
    </location>
</feature>
<keyword evidence="1" id="KW-0472">Membrane</keyword>
<feature type="transmembrane region" description="Helical" evidence="1">
    <location>
        <begin position="296"/>
        <end position="315"/>
    </location>
</feature>
<keyword evidence="1" id="KW-0812">Transmembrane</keyword>
<evidence type="ECO:0000313" key="3">
    <source>
        <dbReference type="Proteomes" id="UP001215598"/>
    </source>
</evidence>
<feature type="transmembrane region" description="Helical" evidence="1">
    <location>
        <begin position="222"/>
        <end position="241"/>
    </location>
</feature>
<organism evidence="2 3">
    <name type="scientific">Mycena metata</name>
    <dbReference type="NCBI Taxonomy" id="1033252"/>
    <lineage>
        <taxon>Eukaryota</taxon>
        <taxon>Fungi</taxon>
        <taxon>Dikarya</taxon>
        <taxon>Basidiomycota</taxon>
        <taxon>Agaricomycotina</taxon>
        <taxon>Agaricomycetes</taxon>
        <taxon>Agaricomycetidae</taxon>
        <taxon>Agaricales</taxon>
        <taxon>Marasmiineae</taxon>
        <taxon>Mycenaceae</taxon>
        <taxon>Mycena</taxon>
    </lineage>
</organism>
<keyword evidence="3" id="KW-1185">Reference proteome</keyword>